<protein>
    <submittedName>
        <fullName evidence="1">Uncharacterized protein</fullName>
    </submittedName>
</protein>
<accession>A0AA86VXY4</accession>
<name>A0AA86VXY4_9FABA</name>
<feature type="non-terminal residue" evidence="1">
    <location>
        <position position="1"/>
    </location>
</feature>
<evidence type="ECO:0000313" key="2">
    <source>
        <dbReference type="Proteomes" id="UP001189624"/>
    </source>
</evidence>
<dbReference type="Proteomes" id="UP001189624">
    <property type="component" value="Chromosome 3"/>
</dbReference>
<dbReference type="Gramene" id="rna-AYBTSS11_LOCUS12038">
    <property type="protein sequence ID" value="CAJ1944680.1"/>
    <property type="gene ID" value="gene-AYBTSS11_LOCUS12038"/>
</dbReference>
<keyword evidence="2" id="KW-1185">Reference proteome</keyword>
<dbReference type="EMBL" id="OY731400">
    <property type="protein sequence ID" value="CAJ1944680.1"/>
    <property type="molecule type" value="Genomic_DNA"/>
</dbReference>
<proteinExistence type="predicted"/>
<dbReference type="AlphaFoldDB" id="A0AA86VXY4"/>
<reference evidence="1" key="1">
    <citation type="submission" date="2023-10" db="EMBL/GenBank/DDBJ databases">
        <authorList>
            <person name="Domelevo Entfellner J.-B."/>
        </authorList>
    </citation>
    <scope>NUCLEOTIDE SEQUENCE</scope>
</reference>
<gene>
    <name evidence="1" type="ORF">AYBTSS11_LOCUS12038</name>
</gene>
<sequence length="118" mass="12795">GSNPKECLSNASVFGLVCGQGGSAKVGHVDPKLLLKIIGYSLLYLLDTSLDPTCSKHVVDKNSYTGRSFSFLGLPINKTVFWVQPGSKGLTSFVFFFYGGFSREIVYSAIIANDFFVP</sequence>
<evidence type="ECO:0000313" key="1">
    <source>
        <dbReference type="EMBL" id="CAJ1944680.1"/>
    </source>
</evidence>
<organism evidence="1 2">
    <name type="scientific">Sphenostylis stenocarpa</name>
    <dbReference type="NCBI Taxonomy" id="92480"/>
    <lineage>
        <taxon>Eukaryota</taxon>
        <taxon>Viridiplantae</taxon>
        <taxon>Streptophyta</taxon>
        <taxon>Embryophyta</taxon>
        <taxon>Tracheophyta</taxon>
        <taxon>Spermatophyta</taxon>
        <taxon>Magnoliopsida</taxon>
        <taxon>eudicotyledons</taxon>
        <taxon>Gunneridae</taxon>
        <taxon>Pentapetalae</taxon>
        <taxon>rosids</taxon>
        <taxon>fabids</taxon>
        <taxon>Fabales</taxon>
        <taxon>Fabaceae</taxon>
        <taxon>Papilionoideae</taxon>
        <taxon>50 kb inversion clade</taxon>
        <taxon>NPAAA clade</taxon>
        <taxon>indigoferoid/millettioid clade</taxon>
        <taxon>Phaseoleae</taxon>
        <taxon>Sphenostylis</taxon>
    </lineage>
</organism>